<accession>A0A6G1M4E4</accession>
<keyword evidence="1" id="KW-0812">Transmembrane</keyword>
<evidence type="ECO:0000313" key="4">
    <source>
        <dbReference type="EMBL" id="KAF3215064.1"/>
    </source>
</evidence>
<protein>
    <submittedName>
        <fullName evidence="3">Uncharacterized protein</fullName>
    </submittedName>
</protein>
<evidence type="ECO:0000313" key="2">
    <source>
        <dbReference type="EMBL" id="KAF3170925.1"/>
    </source>
</evidence>
<organism evidence="3 5">
    <name type="scientific">Orbilia oligospora</name>
    <name type="common">Nematode-trapping fungus</name>
    <name type="synonym">Arthrobotrys oligospora</name>
    <dbReference type="NCBI Taxonomy" id="2813651"/>
    <lineage>
        <taxon>Eukaryota</taxon>
        <taxon>Fungi</taxon>
        <taxon>Dikarya</taxon>
        <taxon>Ascomycota</taxon>
        <taxon>Pezizomycotina</taxon>
        <taxon>Orbiliomycetes</taxon>
        <taxon>Orbiliales</taxon>
        <taxon>Orbiliaceae</taxon>
        <taxon>Orbilia</taxon>
    </lineage>
</organism>
<dbReference type="AlphaFoldDB" id="A0A6G1M4E4"/>
<dbReference type="EMBL" id="WIWS01000063">
    <property type="protein sequence ID" value="KAF3213616.1"/>
    <property type="molecule type" value="Genomic_DNA"/>
</dbReference>
<keyword evidence="1" id="KW-1133">Transmembrane helix</keyword>
<feature type="transmembrane region" description="Helical" evidence="1">
    <location>
        <begin position="39"/>
        <end position="60"/>
    </location>
</feature>
<feature type="transmembrane region" description="Helical" evidence="1">
    <location>
        <begin position="93"/>
        <end position="115"/>
    </location>
</feature>
<evidence type="ECO:0000313" key="7">
    <source>
        <dbReference type="Proteomes" id="UP000483672"/>
    </source>
</evidence>
<reference evidence="5 6" key="1">
    <citation type="submission" date="2019-06" db="EMBL/GenBank/DDBJ databases">
        <authorList>
            <person name="Palmer J.M."/>
        </authorList>
    </citation>
    <scope>NUCLEOTIDE SEQUENCE [LARGE SCALE GENOMIC DNA]</scope>
    <source>
        <strain evidence="3 5">TWF106</strain>
        <strain evidence="4 7">TWF191</strain>
        <strain evidence="2 6">TWF788</strain>
    </source>
</reference>
<evidence type="ECO:0000256" key="1">
    <source>
        <dbReference type="SAM" id="Phobius"/>
    </source>
</evidence>
<dbReference type="EMBL" id="JAABOE010000072">
    <property type="protein sequence ID" value="KAF3170925.1"/>
    <property type="molecule type" value="Genomic_DNA"/>
</dbReference>
<dbReference type="Proteomes" id="UP000479691">
    <property type="component" value="Unassembled WGS sequence"/>
</dbReference>
<feature type="transmembrane region" description="Helical" evidence="1">
    <location>
        <begin position="69"/>
        <end position="87"/>
    </location>
</feature>
<dbReference type="Proteomes" id="UP000472727">
    <property type="component" value="Unassembled WGS sequence"/>
</dbReference>
<comment type="caution">
    <text evidence="3">The sequence shown here is derived from an EMBL/GenBank/DDBJ whole genome shotgun (WGS) entry which is preliminary data.</text>
</comment>
<dbReference type="Proteomes" id="UP000483672">
    <property type="component" value="Unassembled WGS sequence"/>
</dbReference>
<keyword evidence="1" id="KW-0472">Membrane</keyword>
<dbReference type="EMBL" id="WIPF01000069">
    <property type="protein sequence ID" value="KAF3215064.1"/>
    <property type="molecule type" value="Genomic_DNA"/>
</dbReference>
<proteinExistence type="predicted"/>
<evidence type="ECO:0000313" key="3">
    <source>
        <dbReference type="EMBL" id="KAF3213616.1"/>
    </source>
</evidence>
<evidence type="ECO:0000313" key="6">
    <source>
        <dbReference type="Proteomes" id="UP000479691"/>
    </source>
</evidence>
<evidence type="ECO:0000313" key="5">
    <source>
        <dbReference type="Proteomes" id="UP000472727"/>
    </source>
</evidence>
<sequence length="138" mass="15215">MGDLLSMSIDHLRFFVPAPAPWATLRLGTRKEAVDLENYLLFIYYILQGILTGILSTFVLNNTLNAPRLLSYFGSVAFLLGASAIFGKSATTQWVLGIWGTMVSALIPAIAWNIYYYGKQSSFCKVLDRAEPGKTAAK</sequence>
<name>A0A6G1M4E4_ORBOL</name>
<gene>
    <name evidence="3" type="ORF">TWF106_009453</name>
    <name evidence="4" type="ORF">TWF191_009359</name>
    <name evidence="2" type="ORF">TWF788_010094</name>
</gene>